<accession>Q1IJ51</accession>
<reference evidence="8 9" key="1">
    <citation type="journal article" date="2009" name="Appl. Environ. Microbiol.">
        <title>Three genomes from the phylum Acidobacteria provide insight into the lifestyles of these microorganisms in soils.</title>
        <authorList>
            <person name="Ward N.L."/>
            <person name="Challacombe J.F."/>
            <person name="Janssen P.H."/>
            <person name="Henrissat B."/>
            <person name="Coutinho P.M."/>
            <person name="Wu M."/>
            <person name="Xie G."/>
            <person name="Haft D.H."/>
            <person name="Sait M."/>
            <person name="Badger J."/>
            <person name="Barabote R.D."/>
            <person name="Bradley B."/>
            <person name="Brettin T.S."/>
            <person name="Brinkac L.M."/>
            <person name="Bruce D."/>
            <person name="Creasy T."/>
            <person name="Daugherty S.C."/>
            <person name="Davidsen T.M."/>
            <person name="DeBoy R.T."/>
            <person name="Detter J.C."/>
            <person name="Dodson R.J."/>
            <person name="Durkin A.S."/>
            <person name="Ganapathy A."/>
            <person name="Gwinn-Giglio M."/>
            <person name="Han C.S."/>
            <person name="Khouri H."/>
            <person name="Kiss H."/>
            <person name="Kothari S.P."/>
            <person name="Madupu R."/>
            <person name="Nelson K.E."/>
            <person name="Nelson W.C."/>
            <person name="Paulsen I."/>
            <person name="Penn K."/>
            <person name="Ren Q."/>
            <person name="Rosovitz M.J."/>
            <person name="Selengut J.D."/>
            <person name="Shrivastava S."/>
            <person name="Sullivan S.A."/>
            <person name="Tapia R."/>
            <person name="Thompson L.S."/>
            <person name="Watkins K.L."/>
            <person name="Yang Q."/>
            <person name="Yu C."/>
            <person name="Zafar N."/>
            <person name="Zhou L."/>
            <person name="Kuske C.R."/>
        </authorList>
    </citation>
    <scope>NUCLEOTIDE SEQUENCE [LARGE SCALE GENOMIC DNA]</scope>
    <source>
        <strain evidence="8 9">Ellin345</strain>
    </source>
</reference>
<feature type="binding site" evidence="7">
    <location>
        <position position="137"/>
    </location>
    <ligand>
        <name>Zn(2+)</name>
        <dbReference type="ChEBI" id="CHEBI:29105"/>
    </ligand>
</feature>
<dbReference type="CDD" id="cd07153">
    <property type="entry name" value="Fur_like"/>
    <property type="match status" value="1"/>
</dbReference>
<keyword evidence="9" id="KW-1185">Reference proteome</keyword>
<evidence type="ECO:0000256" key="4">
    <source>
        <dbReference type="ARBA" id="ARBA00023015"/>
    </source>
</evidence>
<organism evidence="8 9">
    <name type="scientific">Koribacter versatilis (strain Ellin345)</name>
    <dbReference type="NCBI Taxonomy" id="204669"/>
    <lineage>
        <taxon>Bacteria</taxon>
        <taxon>Pseudomonadati</taxon>
        <taxon>Acidobacteriota</taxon>
        <taxon>Terriglobia</taxon>
        <taxon>Terriglobales</taxon>
        <taxon>Candidatus Korobacteraceae</taxon>
        <taxon>Candidatus Korobacter</taxon>
    </lineage>
</organism>
<feature type="binding site" evidence="7">
    <location>
        <position position="98"/>
    </location>
    <ligand>
        <name>Zn(2+)</name>
        <dbReference type="ChEBI" id="CHEBI:29105"/>
    </ligand>
</feature>
<feature type="binding site" evidence="7">
    <location>
        <position position="95"/>
    </location>
    <ligand>
        <name>Zn(2+)</name>
        <dbReference type="ChEBI" id="CHEBI:29105"/>
    </ligand>
</feature>
<evidence type="ECO:0000256" key="3">
    <source>
        <dbReference type="ARBA" id="ARBA00022833"/>
    </source>
</evidence>
<proteinExistence type="inferred from homology"/>
<dbReference type="GO" id="GO:0000976">
    <property type="term" value="F:transcription cis-regulatory region binding"/>
    <property type="evidence" value="ECO:0007669"/>
    <property type="project" value="TreeGrafter"/>
</dbReference>
<dbReference type="GO" id="GO:0003700">
    <property type="term" value="F:DNA-binding transcription factor activity"/>
    <property type="evidence" value="ECO:0007669"/>
    <property type="project" value="InterPro"/>
</dbReference>
<dbReference type="GO" id="GO:1900376">
    <property type="term" value="P:regulation of secondary metabolite biosynthetic process"/>
    <property type="evidence" value="ECO:0007669"/>
    <property type="project" value="TreeGrafter"/>
</dbReference>
<feature type="binding site" evidence="7">
    <location>
        <position position="134"/>
    </location>
    <ligand>
        <name>Zn(2+)</name>
        <dbReference type="ChEBI" id="CHEBI:29105"/>
    </ligand>
</feature>
<dbReference type="PANTHER" id="PTHR33202">
    <property type="entry name" value="ZINC UPTAKE REGULATION PROTEIN"/>
    <property type="match status" value="1"/>
</dbReference>
<evidence type="ECO:0000256" key="6">
    <source>
        <dbReference type="ARBA" id="ARBA00023163"/>
    </source>
</evidence>
<dbReference type="GO" id="GO:0008270">
    <property type="term" value="F:zinc ion binding"/>
    <property type="evidence" value="ECO:0007669"/>
    <property type="project" value="TreeGrafter"/>
</dbReference>
<name>Q1IJ51_KORVE</name>
<dbReference type="Gene3D" id="1.10.10.10">
    <property type="entry name" value="Winged helix-like DNA-binding domain superfamily/Winged helix DNA-binding domain"/>
    <property type="match status" value="1"/>
</dbReference>
<evidence type="ECO:0000256" key="1">
    <source>
        <dbReference type="ARBA" id="ARBA00007957"/>
    </source>
</evidence>
<keyword evidence="4" id="KW-0805">Transcription regulation</keyword>
<dbReference type="Gene3D" id="3.30.1490.190">
    <property type="match status" value="1"/>
</dbReference>
<comment type="similarity">
    <text evidence="1">Belongs to the Fur family.</text>
</comment>
<dbReference type="PANTHER" id="PTHR33202:SF7">
    <property type="entry name" value="FERRIC UPTAKE REGULATION PROTEIN"/>
    <property type="match status" value="1"/>
</dbReference>
<evidence type="ECO:0000313" key="8">
    <source>
        <dbReference type="EMBL" id="ABF43099.1"/>
    </source>
</evidence>
<dbReference type="AlphaFoldDB" id="Q1IJ51"/>
<dbReference type="InterPro" id="IPR002481">
    <property type="entry name" value="FUR"/>
</dbReference>
<dbReference type="GO" id="GO:0045892">
    <property type="term" value="P:negative regulation of DNA-templated transcription"/>
    <property type="evidence" value="ECO:0007669"/>
    <property type="project" value="TreeGrafter"/>
</dbReference>
<dbReference type="HOGENOM" id="CLU_096072_4_2_0"/>
<keyword evidence="6" id="KW-0804">Transcription</keyword>
<keyword evidence="2" id="KW-0678">Repressor</keyword>
<keyword evidence="5" id="KW-0238">DNA-binding</keyword>
<evidence type="ECO:0000256" key="7">
    <source>
        <dbReference type="PIRSR" id="PIRSR602481-1"/>
    </source>
</evidence>
<dbReference type="InterPro" id="IPR036390">
    <property type="entry name" value="WH_DNA-bd_sf"/>
</dbReference>
<dbReference type="OrthoDB" id="8659436at2"/>
<dbReference type="EMBL" id="CP000360">
    <property type="protein sequence ID" value="ABF43099.1"/>
    <property type="molecule type" value="Genomic_DNA"/>
</dbReference>
<dbReference type="STRING" id="204669.Acid345_4099"/>
<evidence type="ECO:0000256" key="5">
    <source>
        <dbReference type="ARBA" id="ARBA00023125"/>
    </source>
</evidence>
<dbReference type="RefSeq" id="WP_011524898.1">
    <property type="nucleotide sequence ID" value="NC_008009.1"/>
</dbReference>
<keyword evidence="7" id="KW-0479">Metal-binding</keyword>
<comment type="cofactor">
    <cofactor evidence="7">
        <name>Zn(2+)</name>
        <dbReference type="ChEBI" id="CHEBI:29105"/>
    </cofactor>
    <text evidence="7">Binds 1 zinc ion per subunit.</text>
</comment>
<protein>
    <submittedName>
        <fullName evidence="8">Ferric uptake regulator, Fur family</fullName>
    </submittedName>
</protein>
<dbReference type="InterPro" id="IPR036388">
    <property type="entry name" value="WH-like_DNA-bd_sf"/>
</dbReference>
<gene>
    <name evidence="8" type="ordered locus">Acid345_4099</name>
</gene>
<keyword evidence="3 7" id="KW-0862">Zinc</keyword>
<evidence type="ECO:0000256" key="2">
    <source>
        <dbReference type="ARBA" id="ARBA00022491"/>
    </source>
</evidence>
<dbReference type="InterPro" id="IPR043135">
    <property type="entry name" value="Fur_C"/>
</dbReference>
<dbReference type="Pfam" id="PF01475">
    <property type="entry name" value="FUR"/>
    <property type="match status" value="1"/>
</dbReference>
<sequence length="143" mass="16158">MPKEKLDFDGLCRERHLAATHQRRIIFQAVTAAPGHYSPEEIYEVVRKQIPSISVATIYKNLKTFVEAGILHEVSPHHGSLRVDPTLTPHHHLVCRKCKSITDIDAKFLDPVRLRRAPKGFKIEQFAVDILGTCSKCAKQSAH</sequence>
<dbReference type="eggNOG" id="COG0735">
    <property type="taxonomic scope" value="Bacteria"/>
</dbReference>
<dbReference type="SUPFAM" id="SSF46785">
    <property type="entry name" value="Winged helix' DNA-binding domain"/>
    <property type="match status" value="1"/>
</dbReference>
<dbReference type="Proteomes" id="UP000002432">
    <property type="component" value="Chromosome"/>
</dbReference>
<dbReference type="EnsemblBacteria" id="ABF43099">
    <property type="protein sequence ID" value="ABF43099"/>
    <property type="gene ID" value="Acid345_4099"/>
</dbReference>
<dbReference type="KEGG" id="aba:Acid345_4099"/>
<evidence type="ECO:0000313" key="9">
    <source>
        <dbReference type="Proteomes" id="UP000002432"/>
    </source>
</evidence>